<reference evidence="2 3" key="1">
    <citation type="submission" date="2019-06" db="EMBL/GenBank/DDBJ databases">
        <title>Wine fermentation using esterase from Monascus purpureus.</title>
        <authorList>
            <person name="Geng C."/>
            <person name="Zhang Y."/>
        </authorList>
    </citation>
    <scope>NUCLEOTIDE SEQUENCE [LARGE SCALE GENOMIC DNA]</scope>
    <source>
        <strain evidence="2">HQ1</strain>
    </source>
</reference>
<sequence>MNPTASNNYNEILFQISTNLTNALNTFGPSSSQYQTILETLKSCLRDMDVDIEVNGDGDAQQQDRDMQDECKSGDIDPDMLSLAMGFLKIGGVV</sequence>
<comment type="caution">
    <text evidence="2">The sequence shown here is derived from an EMBL/GenBank/DDBJ whole genome shotgun (WGS) entry which is preliminary data.</text>
</comment>
<feature type="compositionally biased region" description="Basic and acidic residues" evidence="1">
    <location>
        <begin position="62"/>
        <end position="75"/>
    </location>
</feature>
<protein>
    <submittedName>
        <fullName evidence="2">Uncharacterized protein</fullName>
    </submittedName>
</protein>
<organism evidence="2 3">
    <name type="scientific">Monascus purpureus</name>
    <name type="common">Red mold</name>
    <name type="synonym">Monascus anka</name>
    <dbReference type="NCBI Taxonomy" id="5098"/>
    <lineage>
        <taxon>Eukaryota</taxon>
        <taxon>Fungi</taxon>
        <taxon>Dikarya</taxon>
        <taxon>Ascomycota</taxon>
        <taxon>Pezizomycotina</taxon>
        <taxon>Eurotiomycetes</taxon>
        <taxon>Eurotiomycetidae</taxon>
        <taxon>Eurotiales</taxon>
        <taxon>Aspergillaceae</taxon>
        <taxon>Monascus</taxon>
    </lineage>
</organism>
<dbReference type="AlphaFoldDB" id="A0A507QK09"/>
<dbReference type="OrthoDB" id="4472639at2759"/>
<evidence type="ECO:0000313" key="3">
    <source>
        <dbReference type="Proteomes" id="UP000319663"/>
    </source>
</evidence>
<accession>A0A507QK09</accession>
<feature type="region of interest" description="Disordered" evidence="1">
    <location>
        <begin position="55"/>
        <end position="75"/>
    </location>
</feature>
<gene>
    <name evidence="2" type="ORF">MPDQ_005651</name>
</gene>
<evidence type="ECO:0000313" key="2">
    <source>
        <dbReference type="EMBL" id="TQB67474.1"/>
    </source>
</evidence>
<dbReference type="EMBL" id="VIFY01000402">
    <property type="protein sequence ID" value="TQB67474.1"/>
    <property type="molecule type" value="Genomic_DNA"/>
</dbReference>
<keyword evidence="3" id="KW-1185">Reference proteome</keyword>
<proteinExistence type="predicted"/>
<evidence type="ECO:0000256" key="1">
    <source>
        <dbReference type="SAM" id="MobiDB-lite"/>
    </source>
</evidence>
<name>A0A507QK09_MONPU</name>
<dbReference type="Proteomes" id="UP000319663">
    <property type="component" value="Unassembled WGS sequence"/>
</dbReference>